<dbReference type="PANTHER" id="PTHR23508:SF10">
    <property type="entry name" value="CARBOXYLIC ACID TRANSPORTER PROTEIN HOMOLOG"/>
    <property type="match status" value="1"/>
</dbReference>
<feature type="transmembrane region" description="Helical" evidence="5">
    <location>
        <begin position="316"/>
        <end position="335"/>
    </location>
</feature>
<feature type="transmembrane region" description="Helical" evidence="5">
    <location>
        <begin position="341"/>
        <end position="370"/>
    </location>
</feature>
<dbReference type="InterPro" id="IPR036259">
    <property type="entry name" value="MFS_trans_sf"/>
</dbReference>
<dbReference type="SUPFAM" id="SSF103473">
    <property type="entry name" value="MFS general substrate transporter"/>
    <property type="match status" value="1"/>
</dbReference>
<feature type="transmembrane region" description="Helical" evidence="5">
    <location>
        <begin position="289"/>
        <end position="309"/>
    </location>
</feature>
<keyword evidence="3 5" id="KW-1133">Transmembrane helix</keyword>
<dbReference type="AlphaFoldDB" id="A0A7W6G7Y8"/>
<keyword evidence="2 5" id="KW-0812">Transmembrane</keyword>
<dbReference type="RefSeq" id="WP_183627539.1">
    <property type="nucleotide sequence ID" value="NZ_JACIDX010000015.1"/>
</dbReference>
<dbReference type="PROSITE" id="PS50850">
    <property type="entry name" value="MFS"/>
    <property type="match status" value="1"/>
</dbReference>
<evidence type="ECO:0000256" key="3">
    <source>
        <dbReference type="ARBA" id="ARBA00022989"/>
    </source>
</evidence>
<dbReference type="GO" id="GO:0046943">
    <property type="term" value="F:carboxylic acid transmembrane transporter activity"/>
    <property type="evidence" value="ECO:0007669"/>
    <property type="project" value="TreeGrafter"/>
</dbReference>
<gene>
    <name evidence="7" type="ORF">GGR38_003646</name>
</gene>
<feature type="transmembrane region" description="Helical" evidence="5">
    <location>
        <begin position="57"/>
        <end position="75"/>
    </location>
</feature>
<dbReference type="InterPro" id="IPR020846">
    <property type="entry name" value="MFS_dom"/>
</dbReference>
<feature type="transmembrane region" description="Helical" evidence="5">
    <location>
        <begin position="249"/>
        <end position="269"/>
    </location>
</feature>
<dbReference type="Pfam" id="PF07690">
    <property type="entry name" value="MFS_1"/>
    <property type="match status" value="1"/>
</dbReference>
<evidence type="ECO:0000259" key="6">
    <source>
        <dbReference type="PROSITE" id="PS50850"/>
    </source>
</evidence>
<sequence length="430" mass="44911">METTFPSLVNAHRLSALQITLFAVCFMVAALDGFDVALMGFLAPAIRKGLHLAPPELASVFGAGQFGSVAGALIIGPMADRFGRKRMMVASTLWFAAMTIVSSYAPDLASLSLWRFLTGFGLGGALPCATALTSEYCPDRKKASLTTAMFCGFTFGSAVGGFITAWAEPLVGWRMVIMGAGVAPLLLVPVAWMLVPESVDYLQRSGGNARALDRIAERIAGVEGWSAHAVVPQRAQGSILSDLFRSRPAGGIVLLWVTSFITLSIVYLMTSWMPLLLTAQGFSMKQASLATAMFQVGGTIGAVVLGLLMDRFRPSRVLAVAFALVGVFVVLIGRVPAQHVLLPALIFMAGATVSGGQVGLMAYAAGWYPARVRATGVSWTNACGRIGSIVGSLAGGALLGLGLGYSSILMLLAIPALFAALAIGMQGRAA</sequence>
<feature type="transmembrane region" description="Helical" evidence="5">
    <location>
        <begin position="145"/>
        <end position="167"/>
    </location>
</feature>
<name>A0A7W6G7Y8_9SPHN</name>
<evidence type="ECO:0000256" key="4">
    <source>
        <dbReference type="ARBA" id="ARBA00023136"/>
    </source>
</evidence>
<dbReference type="InterPro" id="IPR005829">
    <property type="entry name" value="Sugar_transporter_CS"/>
</dbReference>
<feature type="transmembrane region" description="Helical" evidence="5">
    <location>
        <begin position="112"/>
        <end position="133"/>
    </location>
</feature>
<feature type="transmembrane region" description="Helical" evidence="5">
    <location>
        <begin position="21"/>
        <end position="45"/>
    </location>
</feature>
<dbReference type="EMBL" id="JACIDX010000015">
    <property type="protein sequence ID" value="MBB3956680.1"/>
    <property type="molecule type" value="Genomic_DNA"/>
</dbReference>
<organism evidence="7 8">
    <name type="scientific">Novosphingobium sediminicola</name>
    <dbReference type="NCBI Taxonomy" id="563162"/>
    <lineage>
        <taxon>Bacteria</taxon>
        <taxon>Pseudomonadati</taxon>
        <taxon>Pseudomonadota</taxon>
        <taxon>Alphaproteobacteria</taxon>
        <taxon>Sphingomonadales</taxon>
        <taxon>Sphingomonadaceae</taxon>
        <taxon>Novosphingobium</taxon>
    </lineage>
</organism>
<evidence type="ECO:0000313" key="8">
    <source>
        <dbReference type="Proteomes" id="UP000548867"/>
    </source>
</evidence>
<reference evidence="7 8" key="1">
    <citation type="submission" date="2020-08" db="EMBL/GenBank/DDBJ databases">
        <title>Genomic Encyclopedia of Type Strains, Phase IV (KMG-IV): sequencing the most valuable type-strain genomes for metagenomic binning, comparative biology and taxonomic classification.</title>
        <authorList>
            <person name="Goeker M."/>
        </authorList>
    </citation>
    <scope>NUCLEOTIDE SEQUENCE [LARGE SCALE GENOMIC DNA]</scope>
    <source>
        <strain evidence="7 8">DSM 27057</strain>
    </source>
</reference>
<dbReference type="PROSITE" id="PS00216">
    <property type="entry name" value="SUGAR_TRANSPORT_1"/>
    <property type="match status" value="1"/>
</dbReference>
<keyword evidence="4 5" id="KW-0472">Membrane</keyword>
<feature type="transmembrane region" description="Helical" evidence="5">
    <location>
        <begin position="87"/>
        <end position="106"/>
    </location>
</feature>
<dbReference type="Proteomes" id="UP000548867">
    <property type="component" value="Unassembled WGS sequence"/>
</dbReference>
<feature type="domain" description="Major facilitator superfamily (MFS) profile" evidence="6">
    <location>
        <begin position="21"/>
        <end position="430"/>
    </location>
</feature>
<feature type="transmembrane region" description="Helical" evidence="5">
    <location>
        <begin position="407"/>
        <end position="425"/>
    </location>
</feature>
<evidence type="ECO:0000256" key="5">
    <source>
        <dbReference type="SAM" id="Phobius"/>
    </source>
</evidence>
<proteinExistence type="predicted"/>
<dbReference type="PANTHER" id="PTHR23508">
    <property type="entry name" value="CARBOXYLIC ACID TRANSPORTER PROTEIN HOMOLOG"/>
    <property type="match status" value="1"/>
</dbReference>
<evidence type="ECO:0000256" key="1">
    <source>
        <dbReference type="ARBA" id="ARBA00004141"/>
    </source>
</evidence>
<dbReference type="InterPro" id="IPR011701">
    <property type="entry name" value="MFS"/>
</dbReference>
<dbReference type="PROSITE" id="PS00217">
    <property type="entry name" value="SUGAR_TRANSPORT_2"/>
    <property type="match status" value="1"/>
</dbReference>
<dbReference type="GO" id="GO:0005886">
    <property type="term" value="C:plasma membrane"/>
    <property type="evidence" value="ECO:0007669"/>
    <property type="project" value="TreeGrafter"/>
</dbReference>
<evidence type="ECO:0000256" key="2">
    <source>
        <dbReference type="ARBA" id="ARBA00022692"/>
    </source>
</evidence>
<accession>A0A7W6G7Y8</accession>
<keyword evidence="8" id="KW-1185">Reference proteome</keyword>
<dbReference type="Gene3D" id="1.20.1250.20">
    <property type="entry name" value="MFS general substrate transporter like domains"/>
    <property type="match status" value="2"/>
</dbReference>
<evidence type="ECO:0000313" key="7">
    <source>
        <dbReference type="EMBL" id="MBB3956680.1"/>
    </source>
</evidence>
<feature type="transmembrane region" description="Helical" evidence="5">
    <location>
        <begin position="173"/>
        <end position="195"/>
    </location>
</feature>
<protein>
    <submittedName>
        <fullName evidence="7">AAHS family 4-hydroxybenzoate transporter-like MFS transporter</fullName>
    </submittedName>
</protein>
<dbReference type="CDD" id="cd17365">
    <property type="entry name" value="MFS_PcaK_like"/>
    <property type="match status" value="1"/>
</dbReference>
<comment type="caution">
    <text evidence="7">The sequence shown here is derived from an EMBL/GenBank/DDBJ whole genome shotgun (WGS) entry which is preliminary data.</text>
</comment>
<feature type="transmembrane region" description="Helical" evidence="5">
    <location>
        <begin position="382"/>
        <end position="401"/>
    </location>
</feature>
<comment type="subcellular location">
    <subcellularLocation>
        <location evidence="1">Membrane</location>
        <topology evidence="1">Multi-pass membrane protein</topology>
    </subcellularLocation>
</comment>